<keyword evidence="3" id="KW-1185">Reference proteome</keyword>
<dbReference type="AlphaFoldDB" id="A0A7K0J6B1"/>
<organism evidence="2 3">
    <name type="scientific">Cutibacterium porci</name>
    <dbReference type="NCBI Taxonomy" id="2605781"/>
    <lineage>
        <taxon>Bacteria</taxon>
        <taxon>Bacillati</taxon>
        <taxon>Actinomycetota</taxon>
        <taxon>Actinomycetes</taxon>
        <taxon>Propionibacteriales</taxon>
        <taxon>Propionibacteriaceae</taxon>
        <taxon>Cutibacterium</taxon>
    </lineage>
</organism>
<name>A0A7K0J6B1_9ACTN</name>
<gene>
    <name evidence="2" type="ORF">FYJ43_04400</name>
</gene>
<comment type="caution">
    <text evidence="2">The sequence shown here is derived from an EMBL/GenBank/DDBJ whole genome shotgun (WGS) entry which is preliminary data.</text>
</comment>
<accession>A0A7K0J6B1</accession>
<feature type="compositionally biased region" description="Acidic residues" evidence="1">
    <location>
        <begin position="1"/>
        <end position="15"/>
    </location>
</feature>
<proteinExistence type="predicted"/>
<sequence>MDDTAENSGTDEDANDSAKIGDSQGTTVDAGETPQTEGRGSKKAVLEDLARERDKRQELEAQFFQLRDGLAAALGIDQGETPTPEQLTEQLAQAQAETKAAQLQLAVWQSMPDGVDREALLDSTSFRKAVSDATPDNIAATINQFVEDHPRFKTKPAGAGVRDLNTPATPSAPLDPIAAALTAAVGRRHA</sequence>
<reference evidence="2 3" key="1">
    <citation type="submission" date="2019-08" db="EMBL/GenBank/DDBJ databases">
        <title>In-depth cultivation of the pig gut microbiome towards novel bacterial diversity and tailored functional studies.</title>
        <authorList>
            <person name="Wylensek D."/>
            <person name="Hitch T.C.A."/>
            <person name="Clavel T."/>
        </authorList>
    </citation>
    <scope>NUCLEOTIDE SEQUENCE [LARGE SCALE GENOMIC DNA]</scope>
    <source>
        <strain evidence="2 3">WCA-380-WT-3A</strain>
    </source>
</reference>
<dbReference type="RefSeq" id="WP_154562416.1">
    <property type="nucleotide sequence ID" value="NZ_VUMG01000002.1"/>
</dbReference>
<evidence type="ECO:0008006" key="4">
    <source>
        <dbReference type="Google" id="ProtNLM"/>
    </source>
</evidence>
<feature type="region of interest" description="Disordered" evidence="1">
    <location>
        <begin position="1"/>
        <end position="47"/>
    </location>
</feature>
<dbReference type="EMBL" id="VUMG01000002">
    <property type="protein sequence ID" value="MSS45298.1"/>
    <property type="molecule type" value="Genomic_DNA"/>
</dbReference>
<evidence type="ECO:0000313" key="2">
    <source>
        <dbReference type="EMBL" id="MSS45298.1"/>
    </source>
</evidence>
<evidence type="ECO:0000256" key="1">
    <source>
        <dbReference type="SAM" id="MobiDB-lite"/>
    </source>
</evidence>
<evidence type="ECO:0000313" key="3">
    <source>
        <dbReference type="Proteomes" id="UP000466104"/>
    </source>
</evidence>
<protein>
    <recommendedName>
        <fullName evidence="4">Scaffolding protein</fullName>
    </recommendedName>
</protein>
<dbReference type="Proteomes" id="UP000466104">
    <property type="component" value="Unassembled WGS sequence"/>
</dbReference>
<feature type="compositionally biased region" description="Polar residues" evidence="1">
    <location>
        <begin position="23"/>
        <end position="38"/>
    </location>
</feature>